<dbReference type="InterPro" id="IPR050464">
    <property type="entry name" value="Zeta_carotene_desat/Oxidored"/>
</dbReference>
<dbReference type="Proteomes" id="UP000322214">
    <property type="component" value="Chromosome"/>
</dbReference>
<evidence type="ECO:0000313" key="3">
    <source>
        <dbReference type="Proteomes" id="UP000322214"/>
    </source>
</evidence>
<dbReference type="AlphaFoldDB" id="A0A5B9P892"/>
<gene>
    <name evidence="2" type="ORF">MFFC18_24470</name>
</gene>
<reference evidence="2 3" key="1">
    <citation type="submission" date="2019-08" db="EMBL/GenBank/DDBJ databases">
        <title>Deep-cultivation of Planctomycetes and their phenomic and genomic characterization uncovers novel biology.</title>
        <authorList>
            <person name="Wiegand S."/>
            <person name="Jogler M."/>
            <person name="Boedeker C."/>
            <person name="Pinto D."/>
            <person name="Vollmers J."/>
            <person name="Rivas-Marin E."/>
            <person name="Kohn T."/>
            <person name="Peeters S.H."/>
            <person name="Heuer A."/>
            <person name="Rast P."/>
            <person name="Oberbeckmann S."/>
            <person name="Bunk B."/>
            <person name="Jeske O."/>
            <person name="Meyerdierks A."/>
            <person name="Storesund J.E."/>
            <person name="Kallscheuer N."/>
            <person name="Luecker S."/>
            <person name="Lage O.M."/>
            <person name="Pohl T."/>
            <person name="Merkel B.J."/>
            <person name="Hornburger P."/>
            <person name="Mueller R.-W."/>
            <person name="Bruemmer F."/>
            <person name="Labrenz M."/>
            <person name="Spormann A.M."/>
            <person name="Op den Camp H."/>
            <person name="Overmann J."/>
            <person name="Amann R."/>
            <person name="Jetten M.S.M."/>
            <person name="Mascher T."/>
            <person name="Medema M.H."/>
            <person name="Devos D.P."/>
            <person name="Kaster A.-K."/>
            <person name="Ovreas L."/>
            <person name="Rohde M."/>
            <person name="Galperin M.Y."/>
            <person name="Jogler C."/>
        </authorList>
    </citation>
    <scope>NUCLEOTIDE SEQUENCE [LARGE SCALE GENOMIC DNA]</scope>
    <source>
        <strain evidence="2 3">FC18</strain>
    </source>
</reference>
<dbReference type="Pfam" id="PF01593">
    <property type="entry name" value="Amino_oxidase"/>
    <property type="match status" value="1"/>
</dbReference>
<dbReference type="Gene3D" id="3.30.70.1990">
    <property type="match status" value="1"/>
</dbReference>
<dbReference type="KEGG" id="mff:MFFC18_24470"/>
<evidence type="ECO:0000259" key="1">
    <source>
        <dbReference type="Pfam" id="PF01593"/>
    </source>
</evidence>
<dbReference type="Gene3D" id="1.10.405.20">
    <property type="match status" value="1"/>
</dbReference>
<accession>A0A5B9P892</accession>
<dbReference type="STRING" id="980251.GCA_001642875_04748"/>
<dbReference type="PANTHER" id="PTHR42923">
    <property type="entry name" value="PROTOPORPHYRINOGEN OXIDASE"/>
    <property type="match status" value="1"/>
</dbReference>
<dbReference type="GO" id="GO:0016491">
    <property type="term" value="F:oxidoreductase activity"/>
    <property type="evidence" value="ECO:0007669"/>
    <property type="project" value="InterPro"/>
</dbReference>
<dbReference type="PANTHER" id="PTHR42923:SF17">
    <property type="entry name" value="AMINE OXIDASE DOMAIN-CONTAINING PROTEIN"/>
    <property type="match status" value="1"/>
</dbReference>
<dbReference type="Gene3D" id="3.50.50.60">
    <property type="entry name" value="FAD/NAD(P)-binding domain"/>
    <property type="match status" value="1"/>
</dbReference>
<dbReference type="InterPro" id="IPR036188">
    <property type="entry name" value="FAD/NAD-bd_sf"/>
</dbReference>
<dbReference type="OrthoDB" id="5792777at2"/>
<feature type="domain" description="Amine oxidase" evidence="1">
    <location>
        <begin position="1"/>
        <end position="280"/>
    </location>
</feature>
<evidence type="ECO:0000313" key="2">
    <source>
        <dbReference type="EMBL" id="QEG22564.1"/>
    </source>
</evidence>
<name>A0A5B9P892_9BACT</name>
<organism evidence="2 3">
    <name type="scientific">Mariniblastus fucicola</name>
    <dbReference type="NCBI Taxonomy" id="980251"/>
    <lineage>
        <taxon>Bacteria</taxon>
        <taxon>Pseudomonadati</taxon>
        <taxon>Planctomycetota</taxon>
        <taxon>Planctomycetia</taxon>
        <taxon>Pirellulales</taxon>
        <taxon>Pirellulaceae</taxon>
        <taxon>Mariniblastus</taxon>
    </lineage>
</organism>
<proteinExistence type="predicted"/>
<dbReference type="SUPFAM" id="SSF51905">
    <property type="entry name" value="FAD/NAD(P)-binding domain"/>
    <property type="match status" value="1"/>
</dbReference>
<sequence>MAGLSTAWLLSRQGCHVTIFEKGSAPGLSAHSRDFSAFIDSADGPMPGDVPSRMFNASLWPAVTQLYRDAGVEFEPVDSHQTFSHNSEVLLKVKLPYSSVAMTSVFNANARRLLGSLKQFRAAATDCLQGPSSDATTFGDFVSSLPSSEDNTAFLEGFLFPVLTSTVFTCPTKDLLNYPCFVVLSALRSITDGNHPLMRTVAGSAHAANALLDGVGEVRFNSVVDKVHSDPASAFVRVGGEDLKFEHVILATQANHASRLVAEDFPDEASLLDQFRYTEVPVTVHTDSSVLPERRNDWGTFNFQRHSHQTATCTVWMNRFHRQWTTDIDVFHSIFPGEIAAEKVLYSSVLQRPLVDSKSEQLHAALDDLHSRRRNVWFVGSYASPGVPLLESAVRSSHALVEKLNAIRSAETV</sequence>
<protein>
    <recommendedName>
        <fullName evidence="1">Amine oxidase domain-containing protein</fullName>
    </recommendedName>
</protein>
<keyword evidence="3" id="KW-1185">Reference proteome</keyword>
<dbReference type="InterPro" id="IPR002937">
    <property type="entry name" value="Amino_oxidase"/>
</dbReference>
<dbReference type="EMBL" id="CP042912">
    <property type="protein sequence ID" value="QEG22564.1"/>
    <property type="molecule type" value="Genomic_DNA"/>
</dbReference>